<dbReference type="EMBL" id="JBHRWW010000002">
    <property type="protein sequence ID" value="MFC3687576.1"/>
    <property type="molecule type" value="Genomic_DNA"/>
</dbReference>
<protein>
    <submittedName>
        <fullName evidence="3">Metallopeptidase TldD-related protein</fullName>
    </submittedName>
</protein>
<evidence type="ECO:0000256" key="1">
    <source>
        <dbReference type="SAM" id="MobiDB-lite"/>
    </source>
</evidence>
<dbReference type="InterPro" id="IPR036059">
    <property type="entry name" value="TldD/PmbA_sf"/>
</dbReference>
<evidence type="ECO:0000259" key="2">
    <source>
        <dbReference type="Pfam" id="PF19289"/>
    </source>
</evidence>
<sequence>MSATHPQPSGPRADVRVEDLVDAALEAGAAADDVVVVVRRDDATNLRWAANQLTTTGTTSTTSVGVVVVRDLEQGRAYGGLTRQVQDVAGVRRLVADAAAAAARAEAAEDAAPLVPGPVSAGFGEEPDEASPERLAGTARDLGELFARSQAEGREMFGFAEHTTTTTWTATSAGTRHRAVEPYGTVELNGKSHDRTRSAWAGTGSREPADVDVPALAAEVVQGLEWQASRVDVAPGRHRVVLTPSATADVLGSWLFGADARTAADGRGVFARPGGGTRLGERLTDVRLTVRDDPAHPVLGTSDVVAATSTDAFSSVFDTGLAVPGTRYLDAGVLGGLVSSRHTAALAGVPVAPWAGNLLVDLEGGAGSTADLVAGMGDGLLVTCLWYVRTVDEQTMLVTGLTRDGVYVVRGGEVVGATSNFRFNDSPAAMLGRVRGAGAPQVCLPRELGDYLPRAQAPALLVDGFHLSSVSEAS</sequence>
<dbReference type="InterPro" id="IPR045569">
    <property type="entry name" value="Metalloprtase-TldD/E_C"/>
</dbReference>
<dbReference type="Proteomes" id="UP001595685">
    <property type="component" value="Unassembled WGS sequence"/>
</dbReference>
<reference evidence="4" key="1">
    <citation type="journal article" date="2019" name="Int. J. Syst. Evol. Microbiol.">
        <title>The Global Catalogue of Microorganisms (GCM) 10K type strain sequencing project: providing services to taxonomists for standard genome sequencing and annotation.</title>
        <authorList>
            <consortium name="The Broad Institute Genomics Platform"/>
            <consortium name="The Broad Institute Genome Sequencing Center for Infectious Disease"/>
            <person name="Wu L."/>
            <person name="Ma J."/>
        </authorList>
    </citation>
    <scope>NUCLEOTIDE SEQUENCE [LARGE SCALE GENOMIC DNA]</scope>
    <source>
        <strain evidence="4">NCAIM B.02333</strain>
    </source>
</reference>
<accession>A0ABV7WET5</accession>
<dbReference type="SUPFAM" id="SSF111283">
    <property type="entry name" value="Putative modulator of DNA gyrase, PmbA/TldD"/>
    <property type="match status" value="1"/>
</dbReference>
<dbReference type="InterPro" id="IPR035068">
    <property type="entry name" value="TldD/PmbA_N"/>
</dbReference>
<organism evidence="3 4">
    <name type="scientific">Aquipuribacter hungaricus</name>
    <dbReference type="NCBI Taxonomy" id="545624"/>
    <lineage>
        <taxon>Bacteria</taxon>
        <taxon>Bacillati</taxon>
        <taxon>Actinomycetota</taxon>
        <taxon>Actinomycetes</taxon>
        <taxon>Micrococcales</taxon>
        <taxon>Intrasporangiaceae</taxon>
        <taxon>Aquipuribacter</taxon>
    </lineage>
</organism>
<dbReference type="PANTHER" id="PTHR43666">
    <property type="entry name" value="TLDD PROTEIN"/>
    <property type="match status" value="1"/>
</dbReference>
<keyword evidence="4" id="KW-1185">Reference proteome</keyword>
<evidence type="ECO:0000313" key="3">
    <source>
        <dbReference type="EMBL" id="MFC3687576.1"/>
    </source>
</evidence>
<feature type="region of interest" description="Disordered" evidence="1">
    <location>
        <begin position="106"/>
        <end position="133"/>
    </location>
</feature>
<feature type="domain" description="Metalloprotease TldD/E C-terminal" evidence="2">
    <location>
        <begin position="235"/>
        <end position="467"/>
    </location>
</feature>
<dbReference type="PANTHER" id="PTHR43666:SF1">
    <property type="entry name" value="CONSERVED PROTEIN"/>
    <property type="match status" value="1"/>
</dbReference>
<dbReference type="Pfam" id="PF19289">
    <property type="entry name" value="PmbA_TldD_3rd"/>
    <property type="match status" value="1"/>
</dbReference>
<dbReference type="Gene3D" id="3.30.2290.10">
    <property type="entry name" value="PmbA/TldD superfamily"/>
    <property type="match status" value="1"/>
</dbReference>
<gene>
    <name evidence="3" type="ORF">ACFOLH_04400</name>
</gene>
<comment type="caution">
    <text evidence="3">The sequence shown here is derived from an EMBL/GenBank/DDBJ whole genome shotgun (WGS) entry which is preliminary data.</text>
</comment>
<proteinExistence type="predicted"/>
<feature type="region of interest" description="Disordered" evidence="1">
    <location>
        <begin position="188"/>
        <end position="207"/>
    </location>
</feature>
<name>A0ABV7WET5_9MICO</name>
<evidence type="ECO:0000313" key="4">
    <source>
        <dbReference type="Proteomes" id="UP001595685"/>
    </source>
</evidence>
<dbReference type="RefSeq" id="WP_340289877.1">
    <property type="nucleotide sequence ID" value="NZ_JBBEOI010000012.1"/>
</dbReference>